<evidence type="ECO:0000256" key="12">
    <source>
        <dbReference type="ARBA" id="ARBA00048212"/>
    </source>
</evidence>
<keyword evidence="9 17" id="KW-0808">Transferase</keyword>
<comment type="caution">
    <text evidence="18">The sequence shown here is derived from an EMBL/GenBank/DDBJ whole genome shotgun (WGS) entry which is preliminary data.</text>
</comment>
<dbReference type="InterPro" id="IPR043132">
    <property type="entry name" value="BCAT-like_C"/>
</dbReference>
<keyword evidence="8 17" id="KW-0028">Amino-acid biosynthesis</keyword>
<dbReference type="InterPro" id="IPR018300">
    <property type="entry name" value="Aminotrans_IV_CS"/>
</dbReference>
<protein>
    <recommendedName>
        <fullName evidence="17">Branched-chain-amino-acid aminotransferase</fullName>
        <ecNumber evidence="17">2.6.1.42</ecNumber>
    </recommendedName>
</protein>
<evidence type="ECO:0000256" key="5">
    <source>
        <dbReference type="ARBA" id="ARBA00005072"/>
    </source>
</evidence>
<evidence type="ECO:0000256" key="7">
    <source>
        <dbReference type="ARBA" id="ARBA00022576"/>
    </source>
</evidence>
<dbReference type="NCBIfam" id="TIGR01123">
    <property type="entry name" value="ilvE_II"/>
    <property type="match status" value="1"/>
</dbReference>
<reference evidence="18" key="1">
    <citation type="submission" date="2022-01" db="EMBL/GenBank/DDBJ databases">
        <authorList>
            <person name="Wang Y."/>
        </authorList>
    </citation>
    <scope>NUCLEOTIDE SEQUENCE</scope>
    <source>
        <strain evidence="18">WB101</strain>
    </source>
</reference>
<comment type="pathway">
    <text evidence="3">Amino-acid biosynthesis; L-isoleucine biosynthesis; L-isoleucine from 2-oxobutanoate: step 4/4.</text>
</comment>
<comment type="similarity">
    <text evidence="6 15">Belongs to the class-IV pyridoxal-phosphate-dependent aminotransferase family.</text>
</comment>
<comment type="cofactor">
    <cofactor evidence="1 16">
        <name>pyridoxal 5'-phosphate</name>
        <dbReference type="ChEBI" id="CHEBI:597326"/>
    </cofactor>
</comment>
<keyword evidence="10 16" id="KW-0663">Pyridoxal phosphate</keyword>
<keyword evidence="7 17" id="KW-0032">Aminotransferase</keyword>
<dbReference type="GO" id="GO:0004084">
    <property type="term" value="F:branched-chain-amino-acid transaminase activity"/>
    <property type="evidence" value="ECO:0007669"/>
    <property type="project" value="UniProtKB-EC"/>
</dbReference>
<proteinExistence type="inferred from homology"/>
<dbReference type="NCBIfam" id="NF009897">
    <property type="entry name" value="PRK13357.1"/>
    <property type="match status" value="1"/>
</dbReference>
<comment type="catalytic activity">
    <reaction evidence="14 17">
        <text>L-leucine + 2-oxoglutarate = 4-methyl-2-oxopentanoate + L-glutamate</text>
        <dbReference type="Rhea" id="RHEA:18321"/>
        <dbReference type="ChEBI" id="CHEBI:16810"/>
        <dbReference type="ChEBI" id="CHEBI:17865"/>
        <dbReference type="ChEBI" id="CHEBI:29985"/>
        <dbReference type="ChEBI" id="CHEBI:57427"/>
        <dbReference type="EC" id="2.6.1.42"/>
    </reaction>
</comment>
<evidence type="ECO:0000313" key="19">
    <source>
        <dbReference type="Proteomes" id="UP001165366"/>
    </source>
</evidence>
<evidence type="ECO:0000256" key="1">
    <source>
        <dbReference type="ARBA" id="ARBA00001933"/>
    </source>
</evidence>
<evidence type="ECO:0000313" key="18">
    <source>
        <dbReference type="EMBL" id="MCG2587825.1"/>
    </source>
</evidence>
<dbReference type="EC" id="2.6.1.42" evidence="17"/>
<evidence type="ECO:0000256" key="8">
    <source>
        <dbReference type="ARBA" id="ARBA00022605"/>
    </source>
</evidence>
<comment type="catalytic activity">
    <reaction evidence="12 17">
        <text>L-valine + 2-oxoglutarate = 3-methyl-2-oxobutanoate + L-glutamate</text>
        <dbReference type="Rhea" id="RHEA:24813"/>
        <dbReference type="ChEBI" id="CHEBI:11851"/>
        <dbReference type="ChEBI" id="CHEBI:16810"/>
        <dbReference type="ChEBI" id="CHEBI:29985"/>
        <dbReference type="ChEBI" id="CHEBI:57762"/>
        <dbReference type="EC" id="2.6.1.42"/>
    </reaction>
</comment>
<dbReference type="CDD" id="cd01557">
    <property type="entry name" value="BCAT_beta_family"/>
    <property type="match status" value="1"/>
</dbReference>
<dbReference type="PROSITE" id="PS00770">
    <property type="entry name" value="AA_TRANSFER_CLASS_4"/>
    <property type="match status" value="1"/>
</dbReference>
<dbReference type="Pfam" id="PF01063">
    <property type="entry name" value="Aminotran_4"/>
    <property type="match status" value="1"/>
</dbReference>
<dbReference type="SUPFAM" id="SSF56752">
    <property type="entry name" value="D-aminoacid aminotransferase-like PLP-dependent enzymes"/>
    <property type="match status" value="1"/>
</dbReference>
<comment type="function">
    <text evidence="2">Acts on leucine, isoleucine and valine.</text>
</comment>
<dbReference type="InterPro" id="IPR036038">
    <property type="entry name" value="Aminotransferase-like"/>
</dbReference>
<dbReference type="PANTHER" id="PTHR11825:SF44">
    <property type="entry name" value="BRANCHED-CHAIN-AMINO-ACID AMINOTRANSFERASE"/>
    <property type="match status" value="1"/>
</dbReference>
<dbReference type="EMBL" id="JAKLWS010000004">
    <property type="protein sequence ID" value="MCG2587825.1"/>
    <property type="molecule type" value="Genomic_DNA"/>
</dbReference>
<dbReference type="PIRSF" id="PIRSF006468">
    <property type="entry name" value="BCAT1"/>
    <property type="match status" value="1"/>
</dbReference>
<evidence type="ECO:0000256" key="11">
    <source>
        <dbReference type="ARBA" id="ARBA00023304"/>
    </source>
</evidence>
<dbReference type="PANTHER" id="PTHR11825">
    <property type="entry name" value="SUBGROUP IIII AMINOTRANSFERASE"/>
    <property type="match status" value="1"/>
</dbReference>
<dbReference type="InterPro" id="IPR043131">
    <property type="entry name" value="BCAT-like_N"/>
</dbReference>
<dbReference type="Gene3D" id="3.30.470.10">
    <property type="match status" value="1"/>
</dbReference>
<dbReference type="Gene3D" id="3.20.10.10">
    <property type="entry name" value="D-amino Acid Aminotransferase, subunit A, domain 2"/>
    <property type="match status" value="1"/>
</dbReference>
<evidence type="ECO:0000256" key="17">
    <source>
        <dbReference type="RuleBase" id="RU004517"/>
    </source>
</evidence>
<keyword evidence="11 17" id="KW-0100">Branched-chain amino acid biosynthesis</keyword>
<dbReference type="InterPro" id="IPR033939">
    <property type="entry name" value="BCAT_family"/>
</dbReference>
<comment type="pathway">
    <text evidence="4">Amino-acid biosynthesis; L-valine biosynthesis; L-valine from pyruvate: step 4/4.</text>
</comment>
<evidence type="ECO:0000256" key="13">
    <source>
        <dbReference type="ARBA" id="ARBA00048798"/>
    </source>
</evidence>
<evidence type="ECO:0000256" key="16">
    <source>
        <dbReference type="RuleBase" id="RU004516"/>
    </source>
</evidence>
<evidence type="ECO:0000256" key="9">
    <source>
        <dbReference type="ARBA" id="ARBA00022679"/>
    </source>
</evidence>
<name>A0ABS9KAG3_9BACT</name>
<reference evidence="18" key="2">
    <citation type="submission" date="2024-05" db="EMBL/GenBank/DDBJ databases">
        <title>Rhodohalobacter halophilus gen. nov., sp. nov., a moderately halophilic member of the family Balneolaceae.</title>
        <authorList>
            <person name="Xia J."/>
        </authorList>
    </citation>
    <scope>NUCLEOTIDE SEQUENCE</scope>
    <source>
        <strain evidence="18">WB101</strain>
    </source>
</reference>
<evidence type="ECO:0000256" key="6">
    <source>
        <dbReference type="ARBA" id="ARBA00009320"/>
    </source>
</evidence>
<keyword evidence="19" id="KW-1185">Reference proteome</keyword>
<comment type="pathway">
    <text evidence="5">Amino-acid biosynthesis; L-leucine biosynthesis; L-leucine from 3-methyl-2-oxobutanoate: step 4/4.</text>
</comment>
<sequence>MNIKITQTDQSRISEIDFNNLQFGRVFSDHMFEMVYRDGKWVDAEIKPYGPITFDPSMMALHYGQAIFEGMKAYYADDETINLFRPMDHHKRLNNSAKRLCMPEIDESVFIDALEKLLQLDYKWVPKTHGHALYIRPLMFASEEYIAATVSKEYHFYIITSPVAAYYKEGFNPVSLTTTNEYVRAAKGGTGEAKAAGNYGGSLLPAIKAQEEGYTQVLWLDAKEHKYVEEVGTMNIFFLMGDTVVTPELGGTVLPGITRRSVLALAKEWNLNVEERKITIEEVFESHENGELNEVFGAGTAAVISPVGLIHHNGKTITLDQEKIGPFAKKMFDAITGIQYGNQTDPHSWTHPVKVSSAVLS</sequence>
<gene>
    <name evidence="18" type="ORF">L6773_04570</name>
</gene>
<organism evidence="18 19">
    <name type="scientific">Rhodohalobacter sulfatireducens</name>
    <dbReference type="NCBI Taxonomy" id="2911366"/>
    <lineage>
        <taxon>Bacteria</taxon>
        <taxon>Pseudomonadati</taxon>
        <taxon>Balneolota</taxon>
        <taxon>Balneolia</taxon>
        <taxon>Balneolales</taxon>
        <taxon>Balneolaceae</taxon>
        <taxon>Rhodohalobacter</taxon>
    </lineage>
</organism>
<accession>A0ABS9KAG3</accession>
<comment type="catalytic activity">
    <reaction evidence="13 17">
        <text>L-isoleucine + 2-oxoglutarate = (S)-3-methyl-2-oxopentanoate + L-glutamate</text>
        <dbReference type="Rhea" id="RHEA:24801"/>
        <dbReference type="ChEBI" id="CHEBI:16810"/>
        <dbReference type="ChEBI" id="CHEBI:29985"/>
        <dbReference type="ChEBI" id="CHEBI:35146"/>
        <dbReference type="ChEBI" id="CHEBI:58045"/>
        <dbReference type="EC" id="2.6.1.42"/>
    </reaction>
</comment>
<evidence type="ECO:0000256" key="15">
    <source>
        <dbReference type="RuleBase" id="RU004106"/>
    </source>
</evidence>
<evidence type="ECO:0000256" key="3">
    <source>
        <dbReference type="ARBA" id="ARBA00004824"/>
    </source>
</evidence>
<dbReference type="InterPro" id="IPR001544">
    <property type="entry name" value="Aminotrans_IV"/>
</dbReference>
<evidence type="ECO:0000256" key="2">
    <source>
        <dbReference type="ARBA" id="ARBA00003109"/>
    </source>
</evidence>
<dbReference type="RefSeq" id="WP_237852669.1">
    <property type="nucleotide sequence ID" value="NZ_JAKLWS010000004.1"/>
</dbReference>
<evidence type="ECO:0000256" key="10">
    <source>
        <dbReference type="ARBA" id="ARBA00022898"/>
    </source>
</evidence>
<evidence type="ECO:0000256" key="4">
    <source>
        <dbReference type="ARBA" id="ARBA00004931"/>
    </source>
</evidence>
<dbReference type="InterPro" id="IPR005786">
    <property type="entry name" value="B_amino_transII"/>
</dbReference>
<evidence type="ECO:0000256" key="14">
    <source>
        <dbReference type="ARBA" id="ARBA00049229"/>
    </source>
</evidence>
<dbReference type="Proteomes" id="UP001165366">
    <property type="component" value="Unassembled WGS sequence"/>
</dbReference>